<keyword evidence="8" id="KW-0131">Cell cycle</keyword>
<feature type="domain" description="Enolpyruvate transferase" evidence="16">
    <location>
        <begin position="6"/>
        <end position="428"/>
    </location>
</feature>
<keyword evidence="9" id="KW-0961">Cell wall biogenesis/degradation</keyword>
<evidence type="ECO:0000256" key="7">
    <source>
        <dbReference type="ARBA" id="ARBA00022984"/>
    </source>
</evidence>
<name>A0A955LKL3_UNCKA</name>
<accession>A0A955LKL3</accession>
<proteinExistence type="inferred from homology"/>
<evidence type="ECO:0000256" key="3">
    <source>
        <dbReference type="ARBA" id="ARBA00022490"/>
    </source>
</evidence>
<evidence type="ECO:0000256" key="4">
    <source>
        <dbReference type="ARBA" id="ARBA00022618"/>
    </source>
</evidence>
<evidence type="ECO:0000256" key="11">
    <source>
        <dbReference type="ARBA" id="ARBA00039108"/>
    </source>
</evidence>
<keyword evidence="5" id="KW-0808">Transferase</keyword>
<keyword evidence="6" id="KW-0133">Cell shape</keyword>
<keyword evidence="4" id="KW-0132">Cell division</keyword>
<organism evidence="17 18">
    <name type="scientific">candidate division WWE3 bacterium</name>
    <dbReference type="NCBI Taxonomy" id="2053526"/>
    <lineage>
        <taxon>Bacteria</taxon>
        <taxon>Katanobacteria</taxon>
    </lineage>
</organism>
<keyword evidence="3" id="KW-0963">Cytoplasm</keyword>
<dbReference type="InterPro" id="IPR013792">
    <property type="entry name" value="RNA3'P_cycl/enolpyr_Trfase_a/b"/>
</dbReference>
<reference evidence="17" key="1">
    <citation type="submission" date="2020-04" db="EMBL/GenBank/DDBJ databases">
        <authorList>
            <person name="Zhang T."/>
        </authorList>
    </citation>
    <scope>NUCLEOTIDE SEQUENCE</scope>
    <source>
        <strain evidence="17">HKST-UBA03</strain>
    </source>
</reference>
<dbReference type="GO" id="GO:0051301">
    <property type="term" value="P:cell division"/>
    <property type="evidence" value="ECO:0007669"/>
    <property type="project" value="UniProtKB-KW"/>
</dbReference>
<comment type="subcellular location">
    <subcellularLocation>
        <location evidence="1">Cytoplasm</location>
    </subcellularLocation>
</comment>
<dbReference type="InterPro" id="IPR050068">
    <property type="entry name" value="MurA_subfamily"/>
</dbReference>
<protein>
    <recommendedName>
        <fullName evidence="12">UDP-N-acetylglucosamine 1-carboxyvinyltransferase</fullName>
        <ecNumber evidence="11">2.5.1.7</ecNumber>
    </recommendedName>
    <alternativeName>
        <fullName evidence="13">Enoylpyruvate transferase</fullName>
    </alternativeName>
    <alternativeName>
        <fullName evidence="14">UDP-N-acetylglucosamine enolpyruvyl transferase</fullName>
    </alternativeName>
</protein>
<evidence type="ECO:0000256" key="5">
    <source>
        <dbReference type="ARBA" id="ARBA00022679"/>
    </source>
</evidence>
<evidence type="ECO:0000259" key="16">
    <source>
        <dbReference type="Pfam" id="PF00275"/>
    </source>
</evidence>
<evidence type="ECO:0000256" key="6">
    <source>
        <dbReference type="ARBA" id="ARBA00022960"/>
    </source>
</evidence>
<keyword evidence="7" id="KW-0573">Peptidoglycan synthesis</keyword>
<dbReference type="Proteomes" id="UP000751518">
    <property type="component" value="Unassembled WGS sequence"/>
</dbReference>
<dbReference type="EMBL" id="JAGQKZ010000016">
    <property type="protein sequence ID" value="MCA9392056.1"/>
    <property type="molecule type" value="Genomic_DNA"/>
</dbReference>
<sequence>MEYVVHGGRKLSGKVSLQGSKNCAMKLVFVPLLAPGVYNFTNLPKITSISNLVKIGEILGYKVEWHDDQHSVTIDSTNINPEAKIDSYLFYHTSGGVYLNTFLTGRYGKYTQPNNERGDAGGDRIGRSQVHRVDPFFNDMHVEVSENDESILYQTMDDKGFTIDGKHGMGLTIGGIICALFRTTDSVIQNASEVMEVDEFIRIVQLMGANIKREEDRIVVNPSPNLQAIDCDNPNDQHEFVTLVSAALVTESAITIENVDAEILKLDIFFNLLVEMNVNFSYKSETRKFVLDENKIVDLKPVNIVAGQYPDFITEWQVLISPLLALIDGDSTVVEKYYPDRMRHWEDLAKFGAKYEYYQDERAPEVDGKPRAVKVHGGVKLHAAEVEAKDLRSSAACVIAALAADGESKIEDPENHLRRGYEDLPGKLNALGADIEKQMWLK</sequence>
<dbReference type="InterPro" id="IPR001986">
    <property type="entry name" value="Enolpyruvate_Tfrase_dom"/>
</dbReference>
<evidence type="ECO:0000256" key="15">
    <source>
        <dbReference type="ARBA" id="ARBA00047527"/>
    </source>
</evidence>
<dbReference type="AlphaFoldDB" id="A0A955LKL3"/>
<comment type="similarity">
    <text evidence="10">Belongs to the EPSP synthase family. MurA subfamily.</text>
</comment>
<evidence type="ECO:0000313" key="17">
    <source>
        <dbReference type="EMBL" id="MCA9392056.1"/>
    </source>
</evidence>
<dbReference type="GO" id="GO:0008360">
    <property type="term" value="P:regulation of cell shape"/>
    <property type="evidence" value="ECO:0007669"/>
    <property type="project" value="UniProtKB-KW"/>
</dbReference>
<evidence type="ECO:0000313" key="18">
    <source>
        <dbReference type="Proteomes" id="UP000751518"/>
    </source>
</evidence>
<evidence type="ECO:0000256" key="14">
    <source>
        <dbReference type="ARBA" id="ARBA00042842"/>
    </source>
</evidence>
<comment type="pathway">
    <text evidence="2">Cell wall biogenesis; peptidoglycan biosynthesis.</text>
</comment>
<evidence type="ECO:0000256" key="2">
    <source>
        <dbReference type="ARBA" id="ARBA00004752"/>
    </source>
</evidence>
<gene>
    <name evidence="17" type="ORF">KC614_02525</name>
</gene>
<dbReference type="GO" id="GO:0008760">
    <property type="term" value="F:UDP-N-acetylglucosamine 1-carboxyvinyltransferase activity"/>
    <property type="evidence" value="ECO:0007669"/>
    <property type="project" value="UniProtKB-EC"/>
</dbReference>
<evidence type="ECO:0000256" key="9">
    <source>
        <dbReference type="ARBA" id="ARBA00023316"/>
    </source>
</evidence>
<evidence type="ECO:0000256" key="12">
    <source>
        <dbReference type="ARBA" id="ARBA00039754"/>
    </source>
</evidence>
<evidence type="ECO:0000256" key="10">
    <source>
        <dbReference type="ARBA" id="ARBA00038367"/>
    </source>
</evidence>
<evidence type="ECO:0000256" key="8">
    <source>
        <dbReference type="ARBA" id="ARBA00023306"/>
    </source>
</evidence>
<dbReference type="PANTHER" id="PTHR43783">
    <property type="entry name" value="UDP-N-ACETYLGLUCOSAMINE 1-CARBOXYVINYLTRANSFERASE"/>
    <property type="match status" value="1"/>
</dbReference>
<dbReference type="Pfam" id="PF00275">
    <property type="entry name" value="EPSP_synthase"/>
    <property type="match status" value="1"/>
</dbReference>
<dbReference type="GO" id="GO:0071555">
    <property type="term" value="P:cell wall organization"/>
    <property type="evidence" value="ECO:0007669"/>
    <property type="project" value="UniProtKB-KW"/>
</dbReference>
<dbReference type="PANTHER" id="PTHR43783:SF1">
    <property type="entry name" value="UDP-N-ACETYLGLUCOSAMINE 1-CARBOXYVINYLTRANSFERASE"/>
    <property type="match status" value="1"/>
</dbReference>
<comment type="caution">
    <text evidence="17">The sequence shown here is derived from an EMBL/GenBank/DDBJ whole genome shotgun (WGS) entry which is preliminary data.</text>
</comment>
<dbReference type="EC" id="2.5.1.7" evidence="11"/>
<dbReference type="Gene3D" id="3.65.10.10">
    <property type="entry name" value="Enolpyruvate transferase domain"/>
    <property type="match status" value="2"/>
</dbReference>
<evidence type="ECO:0000256" key="1">
    <source>
        <dbReference type="ARBA" id="ARBA00004496"/>
    </source>
</evidence>
<dbReference type="GO" id="GO:0005737">
    <property type="term" value="C:cytoplasm"/>
    <property type="evidence" value="ECO:0007669"/>
    <property type="project" value="UniProtKB-SubCell"/>
</dbReference>
<dbReference type="InterPro" id="IPR036968">
    <property type="entry name" value="Enolpyruvate_Tfrase_sf"/>
</dbReference>
<comment type="catalytic activity">
    <reaction evidence="15">
        <text>phosphoenolpyruvate + UDP-N-acetyl-alpha-D-glucosamine = UDP-N-acetyl-3-O-(1-carboxyvinyl)-alpha-D-glucosamine + phosphate</text>
        <dbReference type="Rhea" id="RHEA:18681"/>
        <dbReference type="ChEBI" id="CHEBI:43474"/>
        <dbReference type="ChEBI" id="CHEBI:57705"/>
        <dbReference type="ChEBI" id="CHEBI:58702"/>
        <dbReference type="ChEBI" id="CHEBI:68483"/>
        <dbReference type="EC" id="2.5.1.7"/>
    </reaction>
</comment>
<dbReference type="GO" id="GO:0009252">
    <property type="term" value="P:peptidoglycan biosynthetic process"/>
    <property type="evidence" value="ECO:0007669"/>
    <property type="project" value="UniProtKB-KW"/>
</dbReference>
<evidence type="ECO:0000256" key="13">
    <source>
        <dbReference type="ARBA" id="ARBA00042443"/>
    </source>
</evidence>
<dbReference type="SUPFAM" id="SSF55205">
    <property type="entry name" value="EPT/RTPC-like"/>
    <property type="match status" value="1"/>
</dbReference>
<reference evidence="17" key="2">
    <citation type="journal article" date="2021" name="Microbiome">
        <title>Successional dynamics and alternative stable states in a saline activated sludge microbial community over 9 years.</title>
        <authorList>
            <person name="Wang Y."/>
            <person name="Ye J."/>
            <person name="Ju F."/>
            <person name="Liu L."/>
            <person name="Boyd J.A."/>
            <person name="Deng Y."/>
            <person name="Parks D.H."/>
            <person name="Jiang X."/>
            <person name="Yin X."/>
            <person name="Woodcroft B.J."/>
            <person name="Tyson G.W."/>
            <person name="Hugenholtz P."/>
            <person name="Polz M.F."/>
            <person name="Zhang T."/>
        </authorList>
    </citation>
    <scope>NUCLEOTIDE SEQUENCE</scope>
    <source>
        <strain evidence="17">HKST-UBA03</strain>
    </source>
</reference>